<dbReference type="CDD" id="cd17748">
    <property type="entry name" value="BRCT_DNA_ligase_like"/>
    <property type="match status" value="1"/>
</dbReference>
<sequence>MVFMDLLNKTIVFSGHFETMTQEQLAKLAVFVGVIPRETVSGITDYVVVGAMYGDLFSPPTTEKLKTANTLNIPLISEVDFLNYVVSVWQRRLSSMSIKQIDAG</sequence>
<dbReference type="STRING" id="1423792.FD09_GL000820"/>
<dbReference type="PATRIC" id="fig|1423792.3.peg.834"/>
<accession>A0A0R1N0A4</accession>
<organism evidence="1 2">
    <name type="scientific">Schleiferilactobacillus perolens DSM 12744</name>
    <dbReference type="NCBI Taxonomy" id="1423792"/>
    <lineage>
        <taxon>Bacteria</taxon>
        <taxon>Bacillati</taxon>
        <taxon>Bacillota</taxon>
        <taxon>Bacilli</taxon>
        <taxon>Lactobacillales</taxon>
        <taxon>Lactobacillaceae</taxon>
        <taxon>Schleiferilactobacillus</taxon>
    </lineage>
</organism>
<comment type="caution">
    <text evidence="1">The sequence shown here is derived from an EMBL/GenBank/DDBJ whole genome shotgun (WGS) entry which is preliminary data.</text>
</comment>
<dbReference type="Proteomes" id="UP000051330">
    <property type="component" value="Unassembled WGS sequence"/>
</dbReference>
<dbReference type="AlphaFoldDB" id="A0A0R1N0A4"/>
<protein>
    <recommendedName>
        <fullName evidence="3">BRCT domain-containing protein</fullName>
    </recommendedName>
</protein>
<proteinExistence type="predicted"/>
<keyword evidence="2" id="KW-1185">Reference proteome</keyword>
<name>A0A0R1N0A4_9LACO</name>
<gene>
    <name evidence="1" type="ORF">FD09_GL000820</name>
</gene>
<dbReference type="Gene3D" id="3.40.50.10190">
    <property type="entry name" value="BRCT domain"/>
    <property type="match status" value="1"/>
</dbReference>
<evidence type="ECO:0000313" key="2">
    <source>
        <dbReference type="Proteomes" id="UP000051330"/>
    </source>
</evidence>
<evidence type="ECO:0008006" key="3">
    <source>
        <dbReference type="Google" id="ProtNLM"/>
    </source>
</evidence>
<dbReference type="InterPro" id="IPR036420">
    <property type="entry name" value="BRCT_dom_sf"/>
</dbReference>
<dbReference type="SUPFAM" id="SSF52113">
    <property type="entry name" value="BRCT domain"/>
    <property type="match status" value="1"/>
</dbReference>
<evidence type="ECO:0000313" key="1">
    <source>
        <dbReference type="EMBL" id="KRL11093.1"/>
    </source>
</evidence>
<reference evidence="1 2" key="1">
    <citation type="journal article" date="2015" name="Genome Announc.">
        <title>Expanding the biotechnology potential of lactobacilli through comparative genomics of 213 strains and associated genera.</title>
        <authorList>
            <person name="Sun Z."/>
            <person name="Harris H.M."/>
            <person name="McCann A."/>
            <person name="Guo C."/>
            <person name="Argimon S."/>
            <person name="Zhang W."/>
            <person name="Yang X."/>
            <person name="Jeffery I.B."/>
            <person name="Cooney J.C."/>
            <person name="Kagawa T.F."/>
            <person name="Liu W."/>
            <person name="Song Y."/>
            <person name="Salvetti E."/>
            <person name="Wrobel A."/>
            <person name="Rasinkangas P."/>
            <person name="Parkhill J."/>
            <person name="Rea M.C."/>
            <person name="O'Sullivan O."/>
            <person name="Ritari J."/>
            <person name="Douillard F.P."/>
            <person name="Paul Ross R."/>
            <person name="Yang R."/>
            <person name="Briner A.E."/>
            <person name="Felis G.E."/>
            <person name="de Vos W.M."/>
            <person name="Barrangou R."/>
            <person name="Klaenhammer T.R."/>
            <person name="Caufield P.W."/>
            <person name="Cui Y."/>
            <person name="Zhang H."/>
            <person name="O'Toole P.W."/>
        </authorList>
    </citation>
    <scope>NUCLEOTIDE SEQUENCE [LARGE SCALE GENOMIC DNA]</scope>
    <source>
        <strain evidence="1 2">DSM 12744</strain>
    </source>
</reference>
<dbReference type="EMBL" id="AZEC01000013">
    <property type="protein sequence ID" value="KRL11093.1"/>
    <property type="molecule type" value="Genomic_DNA"/>
</dbReference>